<dbReference type="AlphaFoldDB" id="A0A3N7HZ41"/>
<organism evidence="6 7">
    <name type="scientific">Piscinibacter terrae</name>
    <dbReference type="NCBI Taxonomy" id="2496871"/>
    <lineage>
        <taxon>Bacteria</taxon>
        <taxon>Pseudomonadati</taxon>
        <taxon>Pseudomonadota</taxon>
        <taxon>Betaproteobacteria</taxon>
        <taxon>Burkholderiales</taxon>
        <taxon>Sphaerotilaceae</taxon>
        <taxon>Piscinibacter</taxon>
    </lineage>
</organism>
<reference evidence="6 7" key="1">
    <citation type="submission" date="2018-08" db="EMBL/GenBank/DDBJ databases">
        <authorList>
            <person name="Khan S.A."/>
            <person name="Jeon C.O."/>
            <person name="Chun B.H."/>
            <person name="Jeong S.E."/>
        </authorList>
    </citation>
    <scope>NUCLEOTIDE SEQUENCE [LARGE SCALE GENOMIC DNA]</scope>
    <source>
        <strain evidence="6 7">S-16</strain>
    </source>
</reference>
<evidence type="ECO:0000256" key="4">
    <source>
        <dbReference type="SAM" id="SignalP"/>
    </source>
</evidence>
<feature type="signal peptide" evidence="4">
    <location>
        <begin position="1"/>
        <end position="39"/>
    </location>
</feature>
<dbReference type="Gene3D" id="3.20.20.80">
    <property type="entry name" value="Glycosidases"/>
    <property type="match status" value="1"/>
</dbReference>
<dbReference type="PROSITE" id="PS51764">
    <property type="entry name" value="GH26"/>
    <property type="match status" value="1"/>
</dbReference>
<dbReference type="PROSITE" id="PS51257">
    <property type="entry name" value="PROKAR_LIPOPROTEIN"/>
    <property type="match status" value="1"/>
</dbReference>
<keyword evidence="1" id="KW-0378">Hydrolase</keyword>
<keyword evidence="4" id="KW-0732">Signal</keyword>
<comment type="caution">
    <text evidence="6">The sequence shown here is derived from an EMBL/GenBank/DDBJ whole genome shotgun (WGS) entry which is preliminary data.</text>
</comment>
<dbReference type="EMBL" id="QUSW01000001">
    <property type="protein sequence ID" value="RQP26706.1"/>
    <property type="molecule type" value="Genomic_DNA"/>
</dbReference>
<reference evidence="6 7" key="2">
    <citation type="submission" date="2018-12" db="EMBL/GenBank/DDBJ databases">
        <title>Rhizobacter gummiphilus sp. nov., a rubber-degrading bacterium isolated from the soil of a botanical garden in Japan.</title>
        <authorList>
            <person name="Shunsuke S.S."/>
        </authorList>
    </citation>
    <scope>NUCLEOTIDE SEQUENCE [LARGE SCALE GENOMIC DNA]</scope>
    <source>
        <strain evidence="6 7">S-16</strain>
    </source>
</reference>
<feature type="domain" description="GH26" evidence="5">
    <location>
        <begin position="61"/>
        <end position="438"/>
    </location>
</feature>
<keyword evidence="2" id="KW-0326">Glycosidase</keyword>
<dbReference type="SUPFAM" id="SSF51445">
    <property type="entry name" value="(Trans)glycosidases"/>
    <property type="match status" value="1"/>
</dbReference>
<evidence type="ECO:0000313" key="7">
    <source>
        <dbReference type="Proteomes" id="UP000267464"/>
    </source>
</evidence>
<dbReference type="Pfam" id="PF02156">
    <property type="entry name" value="Glyco_hydro_26"/>
    <property type="match status" value="1"/>
</dbReference>
<evidence type="ECO:0000259" key="5">
    <source>
        <dbReference type="PROSITE" id="PS51764"/>
    </source>
</evidence>
<keyword evidence="7" id="KW-1185">Reference proteome</keyword>
<protein>
    <recommendedName>
        <fullName evidence="5">GH26 domain-containing protein</fullName>
    </recommendedName>
</protein>
<comment type="similarity">
    <text evidence="3">Belongs to the glycosyl hydrolase 26 family.</text>
</comment>
<gene>
    <name evidence="6" type="ORF">DZC73_06835</name>
</gene>
<proteinExistence type="inferred from homology"/>
<dbReference type="OrthoDB" id="9816550at2"/>
<dbReference type="InterPro" id="IPR022790">
    <property type="entry name" value="GH26_dom"/>
</dbReference>
<feature type="chain" id="PRO_5018134094" description="GH26 domain-containing protein" evidence="4">
    <location>
        <begin position="40"/>
        <end position="622"/>
    </location>
</feature>
<dbReference type="GO" id="GO:0004553">
    <property type="term" value="F:hydrolase activity, hydrolyzing O-glycosyl compounds"/>
    <property type="evidence" value="ECO:0007669"/>
    <property type="project" value="InterPro"/>
</dbReference>
<dbReference type="InterPro" id="IPR017853">
    <property type="entry name" value="GH"/>
</dbReference>
<comment type="caution">
    <text evidence="3">Lacks conserved residue(s) required for the propagation of feature annotation.</text>
</comment>
<dbReference type="Proteomes" id="UP000267464">
    <property type="component" value="Unassembled WGS sequence"/>
</dbReference>
<accession>A0A3N7HZ41</accession>
<evidence type="ECO:0000313" key="6">
    <source>
        <dbReference type="EMBL" id="RQP26706.1"/>
    </source>
</evidence>
<name>A0A3N7HZ41_9BURK</name>
<evidence type="ECO:0000256" key="2">
    <source>
        <dbReference type="ARBA" id="ARBA00023295"/>
    </source>
</evidence>
<sequence>MSIRTTALTGHETGTRALKVWFAVATVAAACAAASVAHADTIYTRPNDGSTARLSDPAATQETQNAYSFIKTRTSKGSSNMILGQHMGGPGEMNQTSVSFDMPTFRIDSATNGRHAYPRLIGARYDSNVGKDNYLLDAGLIDQINTRLIEVSNIYHPIVAITATPRNPWHQASGRDYFDGQGPLGQLAYANRATGPAKLFWDEIDTIADGLAKLKTADGKPIPVLFRPFAEFNTGDKYYGPNSNPQQNQTQHPQEFVALWREVANYYVNQRHLHNLIFTWEAWVWNRRHDEVAVLGPWFPAASSPTDKLWVDVVAGAFYFDPVDPRFSLDFTNDPVPNDEKVFYSLMNLAITNNKPFGAAQWSVNYTKPGEACVQGDNRNAQQFMTSVDNRHYVATPTTQHLSFVYYWADDNNGYCMSMNRQLHSTEFADDPRVASITGIDAINTESGRVVESKDGGTGGQIQQGLPLRTGDTVLNRQVKSVLSFDTSSSTLPVNAVLSDAPASVVLKKNLASDAMPTTLADLGIEAAAVLGASTSLALDDFNAIATMLPGRISDPKASYRGQVAYGQVPSANVNRAGRTQLRLAFKLATDGNGAGNQIDWVGQTTSGPELILSYTLPNANP</sequence>
<dbReference type="RefSeq" id="WP_124539399.1">
    <property type="nucleotide sequence ID" value="NZ_QUSW01000001.1"/>
</dbReference>
<evidence type="ECO:0000256" key="3">
    <source>
        <dbReference type="PROSITE-ProRule" id="PRU01100"/>
    </source>
</evidence>
<evidence type="ECO:0000256" key="1">
    <source>
        <dbReference type="ARBA" id="ARBA00022801"/>
    </source>
</evidence>